<keyword evidence="2" id="KW-0732">Signal</keyword>
<dbReference type="EMBL" id="LSMT01000460">
    <property type="protein sequence ID" value="PFX17636.1"/>
    <property type="molecule type" value="Genomic_DNA"/>
</dbReference>
<name>A0A2B4RKD5_STYPI</name>
<feature type="signal peptide" evidence="2">
    <location>
        <begin position="1"/>
        <end position="25"/>
    </location>
</feature>
<evidence type="ECO:0000313" key="4">
    <source>
        <dbReference type="Proteomes" id="UP000225706"/>
    </source>
</evidence>
<comment type="caution">
    <text evidence="3">The sequence shown here is derived from an EMBL/GenBank/DDBJ whole genome shotgun (WGS) entry which is preliminary data.</text>
</comment>
<evidence type="ECO:0000256" key="2">
    <source>
        <dbReference type="SAM" id="SignalP"/>
    </source>
</evidence>
<feature type="region of interest" description="Disordered" evidence="1">
    <location>
        <begin position="124"/>
        <end position="149"/>
    </location>
</feature>
<feature type="compositionally biased region" description="Low complexity" evidence="1">
    <location>
        <begin position="135"/>
        <end position="149"/>
    </location>
</feature>
<sequence length="162" mass="17169">MRAAEVVFLLPVLFLVFPRFYHVYGTTSIVFSTVNVSLTSTQARAAQSTSAAVKVVLSKNVSISKSPTQSHVKNTTVLSSHVKNTPVLSSHVRNTTVLSSLSASALPSMSSSQITGSLSATQIKYTRNPTPSPPTASSRSKRAVVSSPVSKKILASKNYISS</sequence>
<protein>
    <submittedName>
        <fullName evidence="3">Uncharacterized protein</fullName>
    </submittedName>
</protein>
<evidence type="ECO:0000313" key="3">
    <source>
        <dbReference type="EMBL" id="PFX17636.1"/>
    </source>
</evidence>
<keyword evidence="4" id="KW-1185">Reference proteome</keyword>
<dbReference type="AlphaFoldDB" id="A0A2B4RKD5"/>
<feature type="chain" id="PRO_5012699272" evidence="2">
    <location>
        <begin position="26"/>
        <end position="162"/>
    </location>
</feature>
<evidence type="ECO:0000256" key="1">
    <source>
        <dbReference type="SAM" id="MobiDB-lite"/>
    </source>
</evidence>
<reference evidence="4" key="1">
    <citation type="journal article" date="2017" name="bioRxiv">
        <title>Comparative analysis of the genomes of Stylophora pistillata and Acropora digitifera provides evidence for extensive differences between species of corals.</title>
        <authorList>
            <person name="Voolstra C.R."/>
            <person name="Li Y."/>
            <person name="Liew Y.J."/>
            <person name="Baumgarten S."/>
            <person name="Zoccola D."/>
            <person name="Flot J.-F."/>
            <person name="Tambutte S."/>
            <person name="Allemand D."/>
            <person name="Aranda M."/>
        </authorList>
    </citation>
    <scope>NUCLEOTIDE SEQUENCE [LARGE SCALE GENOMIC DNA]</scope>
</reference>
<proteinExistence type="predicted"/>
<gene>
    <name evidence="3" type="ORF">AWC38_SpisGene25783</name>
</gene>
<accession>A0A2B4RKD5</accession>
<organism evidence="3 4">
    <name type="scientific">Stylophora pistillata</name>
    <name type="common">Smooth cauliflower coral</name>
    <dbReference type="NCBI Taxonomy" id="50429"/>
    <lineage>
        <taxon>Eukaryota</taxon>
        <taxon>Metazoa</taxon>
        <taxon>Cnidaria</taxon>
        <taxon>Anthozoa</taxon>
        <taxon>Hexacorallia</taxon>
        <taxon>Scleractinia</taxon>
        <taxon>Astrocoeniina</taxon>
        <taxon>Pocilloporidae</taxon>
        <taxon>Stylophora</taxon>
    </lineage>
</organism>
<dbReference type="Proteomes" id="UP000225706">
    <property type="component" value="Unassembled WGS sequence"/>
</dbReference>